<protein>
    <submittedName>
        <fullName evidence="1">Uncharacterized protein</fullName>
    </submittedName>
</protein>
<evidence type="ECO:0000313" key="1">
    <source>
        <dbReference type="EMBL" id="WMV38143.1"/>
    </source>
</evidence>
<dbReference type="EMBL" id="CP133618">
    <property type="protein sequence ID" value="WMV38143.1"/>
    <property type="molecule type" value="Genomic_DNA"/>
</dbReference>
<proteinExistence type="predicted"/>
<name>A0AAF0U2M0_SOLVR</name>
<feature type="non-terminal residue" evidence="1">
    <location>
        <position position="1"/>
    </location>
</feature>
<gene>
    <name evidence="1" type="ORF">MTR67_031528</name>
</gene>
<keyword evidence="2" id="KW-1185">Reference proteome</keyword>
<organism evidence="1 2">
    <name type="scientific">Solanum verrucosum</name>
    <dbReference type="NCBI Taxonomy" id="315347"/>
    <lineage>
        <taxon>Eukaryota</taxon>
        <taxon>Viridiplantae</taxon>
        <taxon>Streptophyta</taxon>
        <taxon>Embryophyta</taxon>
        <taxon>Tracheophyta</taxon>
        <taxon>Spermatophyta</taxon>
        <taxon>Magnoliopsida</taxon>
        <taxon>eudicotyledons</taxon>
        <taxon>Gunneridae</taxon>
        <taxon>Pentapetalae</taxon>
        <taxon>asterids</taxon>
        <taxon>lamiids</taxon>
        <taxon>Solanales</taxon>
        <taxon>Solanaceae</taxon>
        <taxon>Solanoideae</taxon>
        <taxon>Solaneae</taxon>
        <taxon>Solanum</taxon>
    </lineage>
</organism>
<dbReference type="Proteomes" id="UP001234989">
    <property type="component" value="Chromosome 7"/>
</dbReference>
<sequence length="42" mass="4755">RFRFSASRSRLDWFPISSSAASVVSPHSSRTSDMFIFIAFSL</sequence>
<reference evidence="1" key="1">
    <citation type="submission" date="2023-08" db="EMBL/GenBank/DDBJ databases">
        <title>A de novo genome assembly of Solanum verrucosum Schlechtendal, a Mexican diploid species geographically isolated from the other diploid A-genome species in potato relatives.</title>
        <authorList>
            <person name="Hosaka K."/>
        </authorList>
    </citation>
    <scope>NUCLEOTIDE SEQUENCE</scope>
    <source>
        <tissue evidence="1">Young leaves</tissue>
    </source>
</reference>
<evidence type="ECO:0000313" key="2">
    <source>
        <dbReference type="Proteomes" id="UP001234989"/>
    </source>
</evidence>
<dbReference type="AlphaFoldDB" id="A0AAF0U2M0"/>
<accession>A0AAF0U2M0</accession>